<protein>
    <submittedName>
        <fullName evidence="1">Uncharacterized protein</fullName>
    </submittedName>
</protein>
<dbReference type="Proteomes" id="UP000646548">
    <property type="component" value="Unassembled WGS sequence"/>
</dbReference>
<accession>A0A834EZZ9</accession>
<dbReference type="AlphaFoldDB" id="A0A834EZZ9"/>
<reference evidence="1" key="1">
    <citation type="journal article" name="BMC Genomics">
        <title>Long-read sequencing and de novo genome assembly of marine medaka (Oryzias melastigma).</title>
        <authorList>
            <person name="Liang P."/>
            <person name="Saqib H.S.A."/>
            <person name="Ni X."/>
            <person name="Shen Y."/>
        </authorList>
    </citation>
    <scope>NUCLEOTIDE SEQUENCE</scope>
    <source>
        <strain evidence="1">Bigg-433</strain>
    </source>
</reference>
<organism evidence="1 2">
    <name type="scientific">Oryzias melastigma</name>
    <name type="common">Marine medaka</name>
    <dbReference type="NCBI Taxonomy" id="30732"/>
    <lineage>
        <taxon>Eukaryota</taxon>
        <taxon>Metazoa</taxon>
        <taxon>Chordata</taxon>
        <taxon>Craniata</taxon>
        <taxon>Vertebrata</taxon>
        <taxon>Euteleostomi</taxon>
        <taxon>Actinopterygii</taxon>
        <taxon>Neopterygii</taxon>
        <taxon>Teleostei</taxon>
        <taxon>Neoteleostei</taxon>
        <taxon>Acanthomorphata</taxon>
        <taxon>Ovalentaria</taxon>
        <taxon>Atherinomorphae</taxon>
        <taxon>Beloniformes</taxon>
        <taxon>Adrianichthyidae</taxon>
        <taxon>Oryziinae</taxon>
        <taxon>Oryzias</taxon>
    </lineage>
</organism>
<comment type="caution">
    <text evidence="1">The sequence shown here is derived from an EMBL/GenBank/DDBJ whole genome shotgun (WGS) entry which is preliminary data.</text>
</comment>
<evidence type="ECO:0000313" key="2">
    <source>
        <dbReference type="Proteomes" id="UP000646548"/>
    </source>
</evidence>
<evidence type="ECO:0000313" key="1">
    <source>
        <dbReference type="EMBL" id="KAF6715966.1"/>
    </source>
</evidence>
<name>A0A834EZZ9_ORYME</name>
<proteinExistence type="predicted"/>
<gene>
    <name evidence="1" type="ORF">FQA47_007297</name>
</gene>
<sequence>MWSLAEKSRVTFCHCKKRSGGVIPSGLRLPRLAFAPQHQKQHLCTAEEEEEEVEEKEEEEEVEHPAFYMGLGDLLQGPKSSPEGLWKPDLPLVEKGEGSASILSAPSWPLLQFIPPSSPPITICLLLSALL</sequence>
<dbReference type="EMBL" id="WKFB01001016">
    <property type="protein sequence ID" value="KAF6715966.1"/>
    <property type="molecule type" value="Genomic_DNA"/>
</dbReference>